<dbReference type="PANTHER" id="PTHR19288">
    <property type="entry name" value="4-NITROPHENYLPHOSPHATASE-RELATED"/>
    <property type="match status" value="1"/>
</dbReference>
<evidence type="ECO:0000313" key="2">
    <source>
        <dbReference type="Proteomes" id="UP000231019"/>
    </source>
</evidence>
<dbReference type="InterPro" id="IPR036412">
    <property type="entry name" value="HAD-like_sf"/>
</dbReference>
<dbReference type="Pfam" id="PF13242">
    <property type="entry name" value="Hydrolase_like"/>
    <property type="match status" value="1"/>
</dbReference>
<dbReference type="PANTHER" id="PTHR19288:SF25">
    <property type="entry name" value="PHOSPHATIDYLGLYCEROPHOSPHATASE GEP4, MITOCHONDRIAL"/>
    <property type="match status" value="1"/>
</dbReference>
<protein>
    <submittedName>
        <fullName evidence="1">YqeG family HAD IIIA-type phosphatase</fullName>
    </submittedName>
</protein>
<dbReference type="InterPro" id="IPR006549">
    <property type="entry name" value="HAD-SF_hydro_IIIA"/>
</dbReference>
<dbReference type="Proteomes" id="UP000231019">
    <property type="component" value="Unassembled WGS sequence"/>
</dbReference>
<dbReference type="EMBL" id="PFFQ01000053">
    <property type="protein sequence ID" value="PIW15235.1"/>
    <property type="molecule type" value="Genomic_DNA"/>
</dbReference>
<comment type="caution">
    <text evidence="1">The sequence shown here is derived from an EMBL/GenBank/DDBJ whole genome shotgun (WGS) entry which is preliminary data.</text>
</comment>
<dbReference type="InterPro" id="IPR023214">
    <property type="entry name" value="HAD_sf"/>
</dbReference>
<proteinExistence type="predicted"/>
<dbReference type="GO" id="GO:0005737">
    <property type="term" value="C:cytoplasm"/>
    <property type="evidence" value="ECO:0007669"/>
    <property type="project" value="TreeGrafter"/>
</dbReference>
<dbReference type="NCBIfam" id="TIGR01662">
    <property type="entry name" value="HAD-SF-IIIA"/>
    <property type="match status" value="1"/>
</dbReference>
<dbReference type="GO" id="GO:0008962">
    <property type="term" value="F:phosphatidylglycerophosphatase activity"/>
    <property type="evidence" value="ECO:0007669"/>
    <property type="project" value="InterPro"/>
</dbReference>
<dbReference type="NCBIfam" id="TIGR01668">
    <property type="entry name" value="YqeG_hyp_ppase"/>
    <property type="match status" value="1"/>
</dbReference>
<dbReference type="SUPFAM" id="SSF56784">
    <property type="entry name" value="HAD-like"/>
    <property type="match status" value="1"/>
</dbReference>
<dbReference type="InterPro" id="IPR010021">
    <property type="entry name" value="PGPP1/Gep4"/>
</dbReference>
<reference evidence="1 2" key="1">
    <citation type="submission" date="2017-09" db="EMBL/GenBank/DDBJ databases">
        <title>Depth-based differentiation of microbial function through sediment-hosted aquifers and enrichment of novel symbionts in the deep terrestrial subsurface.</title>
        <authorList>
            <person name="Probst A.J."/>
            <person name="Ladd B."/>
            <person name="Jarett J.K."/>
            <person name="Geller-Mcgrath D.E."/>
            <person name="Sieber C.M."/>
            <person name="Emerson J.B."/>
            <person name="Anantharaman K."/>
            <person name="Thomas B.C."/>
            <person name="Malmstrom R."/>
            <person name="Stieglmeier M."/>
            <person name="Klingl A."/>
            <person name="Woyke T."/>
            <person name="Ryan C.M."/>
            <person name="Banfield J.F."/>
        </authorList>
    </citation>
    <scope>NUCLEOTIDE SEQUENCE [LARGE SCALE GENOMIC DNA]</scope>
    <source>
        <strain evidence="1">CG17_big_fil_post_rev_8_21_14_2_50_48_46</strain>
    </source>
</reference>
<dbReference type="AlphaFoldDB" id="A0A2M7G0J1"/>
<sequence length="167" mass="18855">MPFKQLLRPSYIFDRVEAIDLKAWWAAGLRGMILDVDDTLTLKNSAVVAPAVQAWLKEAREIGFHCYIVSNNRYPEHIEKLSEALEMKALARARKPFPPGFQLALQAMQLAPEQVVVIGDRLLTDILGGSWMGMQTCLVAPVTPEPRGFKRLIYDFENSLRQVASKE</sequence>
<organism evidence="1 2">
    <name type="scientific">bacterium (Candidatus Blackallbacteria) CG17_big_fil_post_rev_8_21_14_2_50_48_46</name>
    <dbReference type="NCBI Taxonomy" id="2014261"/>
    <lineage>
        <taxon>Bacteria</taxon>
        <taxon>Candidatus Blackallbacteria</taxon>
    </lineage>
</organism>
<dbReference type="Gene3D" id="3.40.50.1000">
    <property type="entry name" value="HAD superfamily/HAD-like"/>
    <property type="match status" value="1"/>
</dbReference>
<evidence type="ECO:0000313" key="1">
    <source>
        <dbReference type="EMBL" id="PIW15235.1"/>
    </source>
</evidence>
<accession>A0A2M7G0J1</accession>
<gene>
    <name evidence="1" type="ORF">COW36_17595</name>
</gene>
<name>A0A2M7G0J1_9BACT</name>